<dbReference type="EMBL" id="PZZL01000004">
    <property type="protein sequence ID" value="PTM57222.1"/>
    <property type="molecule type" value="Genomic_DNA"/>
</dbReference>
<dbReference type="GO" id="GO:0070069">
    <property type="term" value="C:cytochrome complex"/>
    <property type="evidence" value="ECO:0007669"/>
    <property type="project" value="InterPro"/>
</dbReference>
<name>A0A2T4Z5S3_9HYPH</name>
<gene>
    <name evidence="25" type="ORF">C8P69_104272</name>
</gene>
<dbReference type="PIRSF" id="PIRSF038455">
    <property type="entry name" value="SoxA"/>
    <property type="match status" value="1"/>
</dbReference>
<accession>A0A2T4Z5S3</accession>
<feature type="domain" description="Cytochrome c" evidence="24">
    <location>
        <begin position="152"/>
        <end position="244"/>
    </location>
</feature>
<dbReference type="InterPro" id="IPR025710">
    <property type="entry name" value="SoxA"/>
</dbReference>
<keyword evidence="8 22" id="KW-0479">Metal-binding</keyword>
<feature type="domain" description="Cytochrome c" evidence="24">
    <location>
        <begin position="53"/>
        <end position="137"/>
    </location>
</feature>
<dbReference type="GO" id="GO:0016740">
    <property type="term" value="F:transferase activity"/>
    <property type="evidence" value="ECO:0007669"/>
    <property type="project" value="UniProtKB-KW"/>
</dbReference>
<dbReference type="InterPro" id="IPR009056">
    <property type="entry name" value="Cyt_c-like_dom"/>
</dbReference>
<keyword evidence="11" id="KW-0249">Electron transport</keyword>
<evidence type="ECO:0000313" key="25">
    <source>
        <dbReference type="EMBL" id="PTM57222.1"/>
    </source>
</evidence>
<keyword evidence="6 21" id="KW-0349">Heme</keyword>
<evidence type="ECO:0000256" key="13">
    <source>
        <dbReference type="ARBA" id="ARBA00025746"/>
    </source>
</evidence>
<keyword evidence="26" id="KW-1185">Reference proteome</keyword>
<dbReference type="Proteomes" id="UP000241808">
    <property type="component" value="Unassembled WGS sequence"/>
</dbReference>
<dbReference type="EC" id="2.8.5.2" evidence="3"/>
<feature type="binding site" description="covalent" evidence="21">
    <location>
        <position position="71"/>
    </location>
    <ligand>
        <name>heme c</name>
        <dbReference type="ChEBI" id="CHEBI:61717"/>
        <label>1</label>
    </ligand>
</feature>
<comment type="cofactor">
    <cofactor evidence="21">
        <name>heme</name>
        <dbReference type="ChEBI" id="CHEBI:30413"/>
    </cofactor>
    <text evidence="21">Binds 2 heme groups per subunit.</text>
</comment>
<feature type="binding site" description="axial binding residue" evidence="22">
    <location>
        <position position="212"/>
    </location>
    <ligand>
        <name>heme c</name>
        <dbReference type="ChEBI" id="CHEBI:61717"/>
        <label>2</label>
    </ligand>
    <ligandPart>
        <name>Fe</name>
        <dbReference type="ChEBI" id="CHEBI:18248"/>
    </ligandPart>
</feature>
<comment type="subcellular location">
    <subcellularLocation>
        <location evidence="1">Periplasm</location>
    </subcellularLocation>
</comment>
<evidence type="ECO:0000256" key="17">
    <source>
        <dbReference type="ARBA" id="ARBA00032318"/>
    </source>
</evidence>
<dbReference type="GO" id="GO:0016669">
    <property type="term" value="F:oxidoreductase activity, acting on a sulfur group of donors, cytochrome as acceptor"/>
    <property type="evidence" value="ECO:0007669"/>
    <property type="project" value="InterPro"/>
</dbReference>
<evidence type="ECO:0000256" key="15">
    <source>
        <dbReference type="ARBA" id="ARBA00030833"/>
    </source>
</evidence>
<evidence type="ECO:0000256" key="10">
    <source>
        <dbReference type="ARBA" id="ARBA00022764"/>
    </source>
</evidence>
<keyword evidence="5" id="KW-0813">Transport</keyword>
<feature type="binding site" description="axial binding residue" evidence="22">
    <location>
        <position position="171"/>
    </location>
    <ligand>
        <name>heme c</name>
        <dbReference type="ChEBI" id="CHEBI:61717"/>
        <label>2</label>
    </ligand>
    <ligandPart>
        <name>Fe</name>
        <dbReference type="ChEBI" id="CHEBI:18248"/>
    </ligandPart>
</feature>
<comment type="catalytic activity">
    <reaction evidence="19">
        <text>S-sulfanyl-L-cysteinyl-[SoxY protein] + thiosulfate + 2 Fe(III)-[cytochrome c] = S-(2-sulfodisulfanyl)-L-cysteinyl-[SoxY protein] + 2 Fe(II)-[cytochrome c] + 2 H(+)</text>
        <dbReference type="Rhea" id="RHEA:51224"/>
        <dbReference type="Rhea" id="RHEA-COMP:10350"/>
        <dbReference type="Rhea" id="RHEA-COMP:14399"/>
        <dbReference type="Rhea" id="RHEA-COMP:14689"/>
        <dbReference type="Rhea" id="RHEA-COMP:14690"/>
        <dbReference type="ChEBI" id="CHEBI:15378"/>
        <dbReference type="ChEBI" id="CHEBI:29033"/>
        <dbReference type="ChEBI" id="CHEBI:29034"/>
        <dbReference type="ChEBI" id="CHEBI:33542"/>
        <dbReference type="ChEBI" id="CHEBI:61963"/>
        <dbReference type="ChEBI" id="CHEBI:140664"/>
        <dbReference type="EC" id="2.8.5.2"/>
    </reaction>
</comment>
<reference evidence="25 26" key="1">
    <citation type="submission" date="2018-04" db="EMBL/GenBank/DDBJ databases">
        <title>Genomic Encyclopedia of Archaeal and Bacterial Type Strains, Phase II (KMG-II): from individual species to whole genera.</title>
        <authorList>
            <person name="Goeker M."/>
        </authorList>
    </citation>
    <scope>NUCLEOTIDE SEQUENCE [LARGE SCALE GENOMIC DNA]</scope>
    <source>
        <strain evidence="25 26">DSM 25521</strain>
    </source>
</reference>
<feature type="active site" description="Cysteine persulfide intermediate" evidence="20">
    <location>
        <position position="212"/>
    </location>
</feature>
<dbReference type="InterPro" id="IPR036909">
    <property type="entry name" value="Cyt_c-like_dom_sf"/>
</dbReference>
<dbReference type="SUPFAM" id="SSF46626">
    <property type="entry name" value="Cytochrome c"/>
    <property type="match status" value="2"/>
</dbReference>
<comment type="similarity">
    <text evidence="13">Belongs to the SoxA family.</text>
</comment>
<evidence type="ECO:0000256" key="23">
    <source>
        <dbReference type="SAM" id="SignalP"/>
    </source>
</evidence>
<evidence type="ECO:0000256" key="7">
    <source>
        <dbReference type="ARBA" id="ARBA00022679"/>
    </source>
</evidence>
<protein>
    <recommendedName>
        <fullName evidence="4">L-cysteine S-thiosulfotransferase subunit SoxA</fullName>
        <ecNumber evidence="3">2.8.5.2</ecNumber>
    </recommendedName>
    <alternativeName>
        <fullName evidence="16">Protein SoxA</fullName>
    </alternativeName>
    <alternativeName>
        <fullName evidence="17">SoxAX cytochrome complex subunit A</fullName>
    </alternativeName>
    <alternativeName>
        <fullName evidence="15">Sulfur oxidizing protein A</fullName>
    </alternativeName>
    <alternativeName>
        <fullName evidence="14">Thiosulfate-oxidizing multienzyme system protein SoxA</fullName>
    </alternativeName>
</protein>
<evidence type="ECO:0000256" key="3">
    <source>
        <dbReference type="ARBA" id="ARBA00012408"/>
    </source>
</evidence>
<feature type="binding site" description="covalent" evidence="21">
    <location>
        <position position="170"/>
    </location>
    <ligand>
        <name>heme c</name>
        <dbReference type="ChEBI" id="CHEBI:61717"/>
        <label>2</label>
    </ligand>
</feature>
<dbReference type="Pfam" id="PF21342">
    <property type="entry name" value="SoxA-TsdA_cyt-c"/>
    <property type="match status" value="2"/>
</dbReference>
<keyword evidence="7" id="KW-0808">Transferase</keyword>
<dbReference type="GO" id="GO:0042597">
    <property type="term" value="C:periplasmic space"/>
    <property type="evidence" value="ECO:0007669"/>
    <property type="project" value="UniProtKB-SubCell"/>
</dbReference>
<dbReference type="AlphaFoldDB" id="A0A2T4Z5S3"/>
<evidence type="ECO:0000256" key="1">
    <source>
        <dbReference type="ARBA" id="ARBA00004418"/>
    </source>
</evidence>
<evidence type="ECO:0000256" key="6">
    <source>
        <dbReference type="ARBA" id="ARBA00022617"/>
    </source>
</evidence>
<evidence type="ECO:0000313" key="26">
    <source>
        <dbReference type="Proteomes" id="UP000241808"/>
    </source>
</evidence>
<keyword evidence="12 22" id="KW-0408">Iron</keyword>
<evidence type="ECO:0000256" key="22">
    <source>
        <dbReference type="PIRSR" id="PIRSR038455-3"/>
    </source>
</evidence>
<proteinExistence type="inferred from homology"/>
<evidence type="ECO:0000256" key="11">
    <source>
        <dbReference type="ARBA" id="ARBA00022982"/>
    </source>
</evidence>
<evidence type="ECO:0000256" key="21">
    <source>
        <dbReference type="PIRSR" id="PIRSR038455-2"/>
    </source>
</evidence>
<dbReference type="NCBIfam" id="TIGR04484">
    <property type="entry name" value="thiosulf_SoxA"/>
    <property type="match status" value="1"/>
</dbReference>
<evidence type="ECO:0000256" key="16">
    <source>
        <dbReference type="ARBA" id="ARBA00032236"/>
    </source>
</evidence>
<evidence type="ECO:0000259" key="24">
    <source>
        <dbReference type="Pfam" id="PF21342"/>
    </source>
</evidence>
<evidence type="ECO:0000256" key="5">
    <source>
        <dbReference type="ARBA" id="ARBA00022448"/>
    </source>
</evidence>
<evidence type="ECO:0000256" key="20">
    <source>
        <dbReference type="PIRSR" id="PIRSR038455-1"/>
    </source>
</evidence>
<evidence type="ECO:0000256" key="9">
    <source>
        <dbReference type="ARBA" id="ARBA00022729"/>
    </source>
</evidence>
<evidence type="ECO:0000256" key="18">
    <source>
        <dbReference type="ARBA" id="ARBA00048077"/>
    </source>
</evidence>
<evidence type="ECO:0000256" key="14">
    <source>
        <dbReference type="ARBA" id="ARBA00030174"/>
    </source>
</evidence>
<feature type="binding site" description="axial binding residue" evidence="22">
    <location>
        <position position="72"/>
    </location>
    <ligand>
        <name>heme c</name>
        <dbReference type="ChEBI" id="CHEBI:61717"/>
        <label>1</label>
    </ligand>
    <ligandPart>
        <name>Fe</name>
        <dbReference type="ChEBI" id="CHEBI:18248"/>
    </ligandPart>
</feature>
<evidence type="ECO:0000256" key="4">
    <source>
        <dbReference type="ARBA" id="ARBA00019364"/>
    </source>
</evidence>
<feature type="binding site" description="axial binding residue" evidence="22">
    <location>
        <position position="104"/>
    </location>
    <ligand>
        <name>heme c</name>
        <dbReference type="ChEBI" id="CHEBI:61717"/>
        <label>1</label>
    </ligand>
    <ligandPart>
        <name>Fe</name>
        <dbReference type="ChEBI" id="CHEBI:18248"/>
    </ligandPart>
</feature>
<keyword evidence="9 23" id="KW-0732">Signal</keyword>
<dbReference type="OrthoDB" id="7916986at2"/>
<evidence type="ECO:0000256" key="19">
    <source>
        <dbReference type="ARBA" id="ARBA00048423"/>
    </source>
</evidence>
<comment type="catalytic activity">
    <reaction evidence="18">
        <text>L-cysteinyl-[SoxY protein] + thiosulfate + 2 Fe(III)-[cytochrome c] = S-sulfosulfanyl-L-cysteinyl-[SoxY protein] + 2 Fe(II)-[cytochrome c] + 2 H(+)</text>
        <dbReference type="Rhea" id="RHEA:56720"/>
        <dbReference type="Rhea" id="RHEA-COMP:10350"/>
        <dbReference type="Rhea" id="RHEA-COMP:14328"/>
        <dbReference type="Rhea" id="RHEA-COMP:14399"/>
        <dbReference type="Rhea" id="RHEA-COMP:14691"/>
        <dbReference type="ChEBI" id="CHEBI:15378"/>
        <dbReference type="ChEBI" id="CHEBI:29033"/>
        <dbReference type="ChEBI" id="CHEBI:29034"/>
        <dbReference type="ChEBI" id="CHEBI:29950"/>
        <dbReference type="ChEBI" id="CHEBI:33542"/>
        <dbReference type="ChEBI" id="CHEBI:139321"/>
        <dbReference type="EC" id="2.8.5.2"/>
    </reaction>
</comment>
<dbReference type="GO" id="GO:0009055">
    <property type="term" value="F:electron transfer activity"/>
    <property type="evidence" value="ECO:0007669"/>
    <property type="project" value="InterPro"/>
</dbReference>
<sequence>MRRLVVLGLALAASAIPALAGEVRAPASLLSPDLRALQDDPSRHPGWLWVDGGEALWREAPRSGRPSCQSCHGPIDGMRGVAARYPAVASDGALLNLETRIERCRTDNQQAPAFGYESEALLSLTAAIALRSRGLPVAVETDGAAAPHVEAGRRFYETRQGQLNLSCGQCHDENVGRRLRGDVISSGVGTGYPAYRLEWNTLGSLHRRLRACSLGVRATQLPYGAYDYVALELYLAARARGLPVESPGIRR</sequence>
<feature type="binding site" description="covalent" evidence="21">
    <location>
        <position position="167"/>
    </location>
    <ligand>
        <name>heme c</name>
        <dbReference type="ChEBI" id="CHEBI:61717"/>
        <label>2</label>
    </ligand>
</feature>
<dbReference type="GO" id="GO:0019417">
    <property type="term" value="P:sulfur oxidation"/>
    <property type="evidence" value="ECO:0007669"/>
    <property type="project" value="InterPro"/>
</dbReference>
<feature type="binding site" evidence="21">
    <location>
        <position position="208"/>
    </location>
    <ligand>
        <name>substrate</name>
    </ligand>
</feature>
<evidence type="ECO:0000256" key="12">
    <source>
        <dbReference type="ARBA" id="ARBA00023004"/>
    </source>
</evidence>
<feature type="signal peptide" evidence="23">
    <location>
        <begin position="1"/>
        <end position="20"/>
    </location>
</feature>
<dbReference type="RefSeq" id="WP_108177075.1">
    <property type="nucleotide sequence ID" value="NZ_PZZL01000004.1"/>
</dbReference>
<dbReference type="GO" id="GO:0020037">
    <property type="term" value="F:heme binding"/>
    <property type="evidence" value="ECO:0007669"/>
    <property type="project" value="InterPro"/>
</dbReference>
<feature type="binding site" description="covalent" evidence="21">
    <location>
        <position position="68"/>
    </location>
    <ligand>
        <name>heme c</name>
        <dbReference type="ChEBI" id="CHEBI:61717"/>
        <label>1</label>
    </ligand>
</feature>
<comment type="caution">
    <text evidence="25">The sequence shown here is derived from an EMBL/GenBank/DDBJ whole genome shotgun (WGS) entry which is preliminary data.</text>
</comment>
<keyword evidence="10" id="KW-0574">Periplasm</keyword>
<comment type="subunit">
    <text evidence="2">Heterodimer of SoxA and SoxX.</text>
</comment>
<evidence type="ECO:0000256" key="2">
    <source>
        <dbReference type="ARBA" id="ARBA00011530"/>
    </source>
</evidence>
<feature type="chain" id="PRO_5015722379" description="L-cysteine S-thiosulfotransferase subunit SoxA" evidence="23">
    <location>
        <begin position="21"/>
        <end position="251"/>
    </location>
</feature>
<dbReference type="GO" id="GO:0046872">
    <property type="term" value="F:metal ion binding"/>
    <property type="evidence" value="ECO:0007669"/>
    <property type="project" value="UniProtKB-KW"/>
</dbReference>
<dbReference type="Gene3D" id="1.10.760.10">
    <property type="entry name" value="Cytochrome c-like domain"/>
    <property type="match status" value="2"/>
</dbReference>
<organism evidence="25 26">
    <name type="scientific">Phreatobacter oligotrophus</name>
    <dbReference type="NCBI Taxonomy" id="1122261"/>
    <lineage>
        <taxon>Bacteria</taxon>
        <taxon>Pseudomonadati</taxon>
        <taxon>Pseudomonadota</taxon>
        <taxon>Alphaproteobacteria</taxon>
        <taxon>Hyphomicrobiales</taxon>
        <taxon>Phreatobacteraceae</taxon>
        <taxon>Phreatobacter</taxon>
    </lineage>
</organism>
<evidence type="ECO:0000256" key="8">
    <source>
        <dbReference type="ARBA" id="ARBA00022723"/>
    </source>
</evidence>